<dbReference type="InterPro" id="IPR019831">
    <property type="entry name" value="Mn/Fe_SOD_N"/>
</dbReference>
<evidence type="ECO:0000259" key="6">
    <source>
        <dbReference type="Pfam" id="PF02777"/>
    </source>
</evidence>
<reference evidence="7" key="2">
    <citation type="submission" date="2020-09" db="EMBL/GenBank/DDBJ databases">
        <authorList>
            <person name="Sun Q."/>
            <person name="Ohkuma M."/>
        </authorList>
    </citation>
    <scope>NUCLEOTIDE SEQUENCE</scope>
    <source>
        <strain evidence="7">JCM 14719</strain>
    </source>
</reference>
<evidence type="ECO:0000256" key="3">
    <source>
        <dbReference type="ARBA" id="ARBA00022723"/>
    </source>
</evidence>
<dbReference type="FunFam" id="1.10.287.990:FF:000001">
    <property type="entry name" value="Superoxide dismutase"/>
    <property type="match status" value="1"/>
</dbReference>
<dbReference type="Pfam" id="PF02777">
    <property type="entry name" value="Sod_Fe_C"/>
    <property type="match status" value="1"/>
</dbReference>
<sequence length="308" mass="34797">MVDSFRPPSIAAGLERLIAWSRDVERALRQEGKGVSPTVEAGIDALRALRRRARALLPHAVAGEQAVHELFLHARRVGEQVAQLGIAGAVPVAGEVGLPRPVPIGGHTLPPLPYPYDALEPYIDEETMRIHHDRLHRGYVEGLNEAERELARARQTGDFSLVKHWEGQLAFNGAGHYLHTLFWNVMTPDGGGPPTGAIAREIARTFGSFDAFRDQFSAAAEKVEGPGWALLVWSPRAHRVEILQAEKHQNLSQQDQIPLLALDVWEHAYFLKYHNRRRDYIAAWWHVVNWDEVNRRFALARRVLWVPY</sequence>
<evidence type="ECO:0000256" key="4">
    <source>
        <dbReference type="ARBA" id="ARBA00023002"/>
    </source>
</evidence>
<dbReference type="PROSITE" id="PS00088">
    <property type="entry name" value="SOD_MN"/>
    <property type="match status" value="1"/>
</dbReference>
<dbReference type="PANTHER" id="PTHR11404">
    <property type="entry name" value="SUPEROXIDE DISMUTASE 2"/>
    <property type="match status" value="1"/>
</dbReference>
<name>A0A8J3FE59_9BACI</name>
<proteinExistence type="inferred from homology"/>
<dbReference type="Proteomes" id="UP000637720">
    <property type="component" value="Unassembled WGS sequence"/>
</dbReference>
<reference evidence="7" key="1">
    <citation type="journal article" date="2014" name="Int. J. Syst. Evol. Microbiol.">
        <title>Complete genome sequence of Corynebacterium casei LMG S-19264T (=DSM 44701T), isolated from a smear-ripened cheese.</title>
        <authorList>
            <consortium name="US DOE Joint Genome Institute (JGI-PGF)"/>
            <person name="Walter F."/>
            <person name="Albersmeier A."/>
            <person name="Kalinowski J."/>
            <person name="Ruckert C."/>
        </authorList>
    </citation>
    <scope>NUCLEOTIDE SEQUENCE</scope>
    <source>
        <strain evidence="7">JCM 14719</strain>
    </source>
</reference>
<evidence type="ECO:0000313" key="8">
    <source>
        <dbReference type="Proteomes" id="UP000637720"/>
    </source>
</evidence>
<dbReference type="AlphaFoldDB" id="A0A8J3FE59"/>
<dbReference type="Gene3D" id="1.10.287.990">
    <property type="entry name" value="Fe,Mn superoxide dismutase (SOD) domain"/>
    <property type="match status" value="1"/>
</dbReference>
<gene>
    <name evidence="7" type="ORF">GCM10007043_11240</name>
</gene>
<organism evidence="7 8">
    <name type="scientific">Calditerricola satsumensis</name>
    <dbReference type="NCBI Taxonomy" id="373054"/>
    <lineage>
        <taxon>Bacteria</taxon>
        <taxon>Bacillati</taxon>
        <taxon>Bacillota</taxon>
        <taxon>Bacilli</taxon>
        <taxon>Bacillales</taxon>
        <taxon>Bacillaceae</taxon>
        <taxon>Calditerricola</taxon>
    </lineage>
</organism>
<dbReference type="InterPro" id="IPR001189">
    <property type="entry name" value="Mn/Fe_SOD"/>
</dbReference>
<dbReference type="InterPro" id="IPR036324">
    <property type="entry name" value="Mn/Fe_SOD_N_sf"/>
</dbReference>
<evidence type="ECO:0000259" key="5">
    <source>
        <dbReference type="Pfam" id="PF00081"/>
    </source>
</evidence>
<dbReference type="PANTHER" id="PTHR11404:SF6">
    <property type="entry name" value="SUPEROXIDE DISMUTASE [MN], MITOCHONDRIAL"/>
    <property type="match status" value="1"/>
</dbReference>
<comment type="caution">
    <text evidence="7">The sequence shown here is derived from an EMBL/GenBank/DDBJ whole genome shotgun (WGS) entry which is preliminary data.</text>
</comment>
<dbReference type="GO" id="GO:0046872">
    <property type="term" value="F:metal ion binding"/>
    <property type="evidence" value="ECO:0007669"/>
    <property type="project" value="UniProtKB-KW"/>
</dbReference>
<dbReference type="InterPro" id="IPR050265">
    <property type="entry name" value="Fe/Mn_Superoxide_Dismutase"/>
</dbReference>
<keyword evidence="8" id="KW-1185">Reference proteome</keyword>
<dbReference type="GO" id="GO:0004784">
    <property type="term" value="F:superoxide dismutase activity"/>
    <property type="evidence" value="ECO:0007669"/>
    <property type="project" value="UniProtKB-EC"/>
</dbReference>
<dbReference type="Gene3D" id="3.55.40.20">
    <property type="entry name" value="Iron/manganese superoxide dismutase, C-terminal domain"/>
    <property type="match status" value="1"/>
</dbReference>
<evidence type="ECO:0000256" key="1">
    <source>
        <dbReference type="ARBA" id="ARBA00008714"/>
    </source>
</evidence>
<dbReference type="InterPro" id="IPR019833">
    <property type="entry name" value="Mn/Fe_SOD_BS"/>
</dbReference>
<feature type="domain" description="Manganese/iron superoxide dismutase C-terminal" evidence="6">
    <location>
        <begin position="194"/>
        <end position="296"/>
    </location>
</feature>
<dbReference type="EC" id="1.15.1.1" evidence="2"/>
<dbReference type="InterPro" id="IPR019832">
    <property type="entry name" value="Mn/Fe_SOD_C"/>
</dbReference>
<protein>
    <recommendedName>
        <fullName evidence="2">superoxide dismutase</fullName>
        <ecNumber evidence="2">1.15.1.1</ecNumber>
    </recommendedName>
</protein>
<evidence type="ECO:0000313" key="7">
    <source>
        <dbReference type="EMBL" id="GGJ98980.1"/>
    </source>
</evidence>
<keyword evidence="3" id="KW-0479">Metal-binding</keyword>
<dbReference type="PRINTS" id="PR01703">
    <property type="entry name" value="MNSODISMTASE"/>
</dbReference>
<keyword evidence="4" id="KW-0560">Oxidoreductase</keyword>
<dbReference type="SUPFAM" id="SSF54719">
    <property type="entry name" value="Fe,Mn superoxide dismutase (SOD), C-terminal domain"/>
    <property type="match status" value="1"/>
</dbReference>
<accession>A0A8J3FE59</accession>
<evidence type="ECO:0000256" key="2">
    <source>
        <dbReference type="ARBA" id="ARBA00012682"/>
    </source>
</evidence>
<dbReference type="RefSeq" id="WP_229725722.1">
    <property type="nucleotide sequence ID" value="NZ_BMOF01000017.1"/>
</dbReference>
<dbReference type="Pfam" id="PF00081">
    <property type="entry name" value="Sod_Fe_N"/>
    <property type="match status" value="1"/>
</dbReference>
<feature type="domain" description="Manganese/iron superoxide dismutase N-terminal" evidence="5">
    <location>
        <begin position="107"/>
        <end position="186"/>
    </location>
</feature>
<dbReference type="EMBL" id="BMOF01000017">
    <property type="protein sequence ID" value="GGJ98980.1"/>
    <property type="molecule type" value="Genomic_DNA"/>
</dbReference>
<comment type="similarity">
    <text evidence="1">Belongs to the iron/manganese superoxide dismutase family.</text>
</comment>
<dbReference type="InterPro" id="IPR036314">
    <property type="entry name" value="SOD_C_sf"/>
</dbReference>
<dbReference type="FunFam" id="3.55.40.20:FF:000004">
    <property type="entry name" value="Superoxide dismutase [Fe]"/>
    <property type="match status" value="1"/>
</dbReference>
<dbReference type="SUPFAM" id="SSF46609">
    <property type="entry name" value="Fe,Mn superoxide dismutase (SOD), N-terminal domain"/>
    <property type="match status" value="1"/>
</dbReference>